<feature type="domain" description="Protein kinase" evidence="9">
    <location>
        <begin position="52"/>
        <end position="511"/>
    </location>
</feature>
<evidence type="ECO:0000256" key="3">
    <source>
        <dbReference type="ARBA" id="ARBA00022679"/>
    </source>
</evidence>
<gene>
    <name evidence="10" type="ORF">FMUND_7636</name>
</gene>
<dbReference type="InterPro" id="IPR000719">
    <property type="entry name" value="Prot_kinase_dom"/>
</dbReference>
<evidence type="ECO:0000313" key="11">
    <source>
        <dbReference type="Proteomes" id="UP000544331"/>
    </source>
</evidence>
<evidence type="ECO:0000256" key="1">
    <source>
        <dbReference type="ARBA" id="ARBA00012513"/>
    </source>
</evidence>
<comment type="catalytic activity">
    <reaction evidence="8">
        <text>L-seryl-[protein] + ATP = O-phospho-L-seryl-[protein] + ADP + H(+)</text>
        <dbReference type="Rhea" id="RHEA:17989"/>
        <dbReference type="Rhea" id="RHEA-COMP:9863"/>
        <dbReference type="Rhea" id="RHEA-COMP:11604"/>
        <dbReference type="ChEBI" id="CHEBI:15378"/>
        <dbReference type="ChEBI" id="CHEBI:29999"/>
        <dbReference type="ChEBI" id="CHEBI:30616"/>
        <dbReference type="ChEBI" id="CHEBI:83421"/>
        <dbReference type="ChEBI" id="CHEBI:456216"/>
        <dbReference type="EC" id="2.7.11.1"/>
    </reaction>
</comment>
<evidence type="ECO:0000256" key="5">
    <source>
        <dbReference type="ARBA" id="ARBA00022777"/>
    </source>
</evidence>
<sequence>MCFLSDTDLDLETDLDFPDDFQSPQINSEYPMYGMGGYHPVHLGDLYDDGRYRIIHKIGAGDTSMIWLARDSSTWSWVALRILMADQPSSVEENIFKCHNILGHHGQDGGDSRFITYTRYFHIDGPNGRHLCLVLPFCGPNLHSLPNYMKSRMKPQFVQALAYEATEILRDLHARGICHGNIRPANLLLRMRNLDHLDDQGIYRLFGQPIIDELKTESGRISGLEAPHYVVGFLDFMSSGEDILSNHLSLIGFDHAFEISSPKTIEPLPEFLAPEVAVGKTASPASDVWALGVTILNMRSGISLFPYHVDCPAHLITECVKYFGKLPRSWEEPFYDEEGRPTSDKTTGCAREVSDEIHSLKQWLCDIWDEPTQENENELAPAAPFTVREEDRSLPSCDWLDHDISSIINYNPQDIDRLTAIHDNTKRPYPQHYANRVWKPSAFKINGTYLPEGGGVGWFTYLPGNSDVEGNLQSLPRISTQEAYMLYNLLRKIFVYEGRISADDILGHAWFGMV</sequence>
<keyword evidence="11" id="KW-1185">Reference proteome</keyword>
<dbReference type="EC" id="2.7.11.1" evidence="1"/>
<dbReference type="SUPFAM" id="SSF56112">
    <property type="entry name" value="Protein kinase-like (PK-like)"/>
    <property type="match status" value="1"/>
</dbReference>
<dbReference type="SMART" id="SM00220">
    <property type="entry name" value="S_TKc"/>
    <property type="match status" value="1"/>
</dbReference>
<evidence type="ECO:0000256" key="4">
    <source>
        <dbReference type="ARBA" id="ARBA00022741"/>
    </source>
</evidence>
<evidence type="ECO:0000259" key="9">
    <source>
        <dbReference type="PROSITE" id="PS50011"/>
    </source>
</evidence>
<reference evidence="10 11" key="1">
    <citation type="submission" date="2020-05" db="EMBL/GenBank/DDBJ databases">
        <title>Identification and distribution of gene clusters putatively required for synthesis of sphingolipid metabolism inhibitors in phylogenetically diverse species of the filamentous fungus Fusarium.</title>
        <authorList>
            <person name="Kim H.-S."/>
            <person name="Busman M."/>
            <person name="Brown D.W."/>
            <person name="Divon H."/>
            <person name="Uhlig S."/>
            <person name="Proctor R.H."/>
        </authorList>
    </citation>
    <scope>NUCLEOTIDE SEQUENCE [LARGE SCALE GENOMIC DNA]</scope>
    <source>
        <strain evidence="10 11">NRRL 66235</strain>
    </source>
</reference>
<accession>A0A8H5YLX7</accession>
<comment type="catalytic activity">
    <reaction evidence="7">
        <text>L-threonyl-[protein] + ATP = O-phospho-L-threonyl-[protein] + ADP + H(+)</text>
        <dbReference type="Rhea" id="RHEA:46608"/>
        <dbReference type="Rhea" id="RHEA-COMP:11060"/>
        <dbReference type="Rhea" id="RHEA-COMP:11605"/>
        <dbReference type="ChEBI" id="CHEBI:15378"/>
        <dbReference type="ChEBI" id="CHEBI:30013"/>
        <dbReference type="ChEBI" id="CHEBI:30616"/>
        <dbReference type="ChEBI" id="CHEBI:61977"/>
        <dbReference type="ChEBI" id="CHEBI:456216"/>
        <dbReference type="EC" id="2.7.11.1"/>
    </reaction>
</comment>
<evidence type="ECO:0000313" key="10">
    <source>
        <dbReference type="EMBL" id="KAF5713971.1"/>
    </source>
</evidence>
<dbReference type="PANTHER" id="PTHR47634:SF9">
    <property type="entry name" value="PROTEIN KINASE DOMAIN-CONTAINING PROTEIN-RELATED"/>
    <property type="match status" value="1"/>
</dbReference>
<dbReference type="PROSITE" id="PS50011">
    <property type="entry name" value="PROTEIN_KINASE_DOM"/>
    <property type="match status" value="1"/>
</dbReference>
<evidence type="ECO:0000256" key="7">
    <source>
        <dbReference type="ARBA" id="ARBA00047899"/>
    </source>
</evidence>
<dbReference type="InterPro" id="IPR051334">
    <property type="entry name" value="SRPK"/>
</dbReference>
<keyword evidence="2" id="KW-0723">Serine/threonine-protein kinase</keyword>
<dbReference type="EMBL" id="JAAOAN010000257">
    <property type="protein sequence ID" value="KAF5713971.1"/>
    <property type="molecule type" value="Genomic_DNA"/>
</dbReference>
<dbReference type="Proteomes" id="UP000544331">
    <property type="component" value="Unassembled WGS sequence"/>
</dbReference>
<dbReference type="Gene3D" id="1.10.510.10">
    <property type="entry name" value="Transferase(Phosphotransferase) domain 1"/>
    <property type="match status" value="1"/>
</dbReference>
<dbReference type="GO" id="GO:0050684">
    <property type="term" value="P:regulation of mRNA processing"/>
    <property type="evidence" value="ECO:0007669"/>
    <property type="project" value="TreeGrafter"/>
</dbReference>
<keyword evidence="6" id="KW-0067">ATP-binding</keyword>
<keyword evidence="5 10" id="KW-0418">Kinase</keyword>
<proteinExistence type="predicted"/>
<evidence type="ECO:0000256" key="2">
    <source>
        <dbReference type="ARBA" id="ARBA00022527"/>
    </source>
</evidence>
<organism evidence="10 11">
    <name type="scientific">Fusarium mundagurra</name>
    <dbReference type="NCBI Taxonomy" id="1567541"/>
    <lineage>
        <taxon>Eukaryota</taxon>
        <taxon>Fungi</taxon>
        <taxon>Dikarya</taxon>
        <taxon>Ascomycota</taxon>
        <taxon>Pezizomycotina</taxon>
        <taxon>Sordariomycetes</taxon>
        <taxon>Hypocreomycetidae</taxon>
        <taxon>Hypocreales</taxon>
        <taxon>Nectriaceae</taxon>
        <taxon>Fusarium</taxon>
        <taxon>Fusarium fujikuroi species complex</taxon>
    </lineage>
</organism>
<evidence type="ECO:0000256" key="8">
    <source>
        <dbReference type="ARBA" id="ARBA00048679"/>
    </source>
</evidence>
<keyword evidence="4" id="KW-0547">Nucleotide-binding</keyword>
<dbReference type="GO" id="GO:0005524">
    <property type="term" value="F:ATP binding"/>
    <property type="evidence" value="ECO:0007669"/>
    <property type="project" value="UniProtKB-KW"/>
</dbReference>
<dbReference type="OrthoDB" id="5979581at2759"/>
<protein>
    <recommendedName>
        <fullName evidence="1">non-specific serine/threonine protein kinase</fullName>
        <ecNumber evidence="1">2.7.11.1</ecNumber>
    </recommendedName>
</protein>
<dbReference type="PANTHER" id="PTHR47634">
    <property type="entry name" value="PROTEIN KINASE DOMAIN-CONTAINING PROTEIN-RELATED"/>
    <property type="match status" value="1"/>
</dbReference>
<dbReference type="Gene3D" id="3.30.200.20">
    <property type="entry name" value="Phosphorylase Kinase, domain 1"/>
    <property type="match status" value="1"/>
</dbReference>
<evidence type="ECO:0000256" key="6">
    <source>
        <dbReference type="ARBA" id="ARBA00022840"/>
    </source>
</evidence>
<dbReference type="GO" id="GO:0004674">
    <property type="term" value="F:protein serine/threonine kinase activity"/>
    <property type="evidence" value="ECO:0007669"/>
    <property type="project" value="UniProtKB-KW"/>
</dbReference>
<dbReference type="AlphaFoldDB" id="A0A8H5YLX7"/>
<comment type="caution">
    <text evidence="10">The sequence shown here is derived from an EMBL/GenBank/DDBJ whole genome shotgun (WGS) entry which is preliminary data.</text>
</comment>
<dbReference type="InterPro" id="IPR011009">
    <property type="entry name" value="Kinase-like_dom_sf"/>
</dbReference>
<keyword evidence="3" id="KW-0808">Transferase</keyword>
<name>A0A8H5YLX7_9HYPO</name>
<dbReference type="GO" id="GO:0000245">
    <property type="term" value="P:spliceosomal complex assembly"/>
    <property type="evidence" value="ECO:0007669"/>
    <property type="project" value="TreeGrafter"/>
</dbReference>